<reference evidence="2" key="1">
    <citation type="journal article" date="2007" name="Nature">
        <title>The grapevine genome sequence suggests ancestral hexaploidization in major angiosperm phyla.</title>
        <authorList>
            <consortium name="The French-Italian Public Consortium for Grapevine Genome Characterization."/>
            <person name="Jaillon O."/>
            <person name="Aury J.-M."/>
            <person name="Noel B."/>
            <person name="Policriti A."/>
            <person name="Clepet C."/>
            <person name="Casagrande A."/>
            <person name="Choisne N."/>
            <person name="Aubourg S."/>
            <person name="Vitulo N."/>
            <person name="Jubin C."/>
            <person name="Vezzi A."/>
            <person name="Legeai F."/>
            <person name="Hugueney P."/>
            <person name="Dasilva C."/>
            <person name="Horner D."/>
            <person name="Mica E."/>
            <person name="Jublot D."/>
            <person name="Poulain J."/>
            <person name="Bruyere C."/>
            <person name="Billault A."/>
            <person name="Segurens B."/>
            <person name="Gouyvenoux M."/>
            <person name="Ugarte E."/>
            <person name="Cattonaro F."/>
            <person name="Anthouard V."/>
            <person name="Vico V."/>
            <person name="Del Fabbro C."/>
            <person name="Alaux M."/>
            <person name="Di Gaspero G."/>
            <person name="Dumas V."/>
            <person name="Felice N."/>
            <person name="Paillard S."/>
            <person name="Juman I."/>
            <person name="Moroldo M."/>
            <person name="Scalabrin S."/>
            <person name="Canaguier A."/>
            <person name="Le Clainche I."/>
            <person name="Malacrida G."/>
            <person name="Durand E."/>
            <person name="Pesole G."/>
            <person name="Laucou V."/>
            <person name="Chatelet P."/>
            <person name="Merdinoglu D."/>
            <person name="Delledonne M."/>
            <person name="Pezzotti M."/>
            <person name="Lecharny A."/>
            <person name="Scarpelli C."/>
            <person name="Artiguenave F."/>
            <person name="Pe M.E."/>
            <person name="Valle G."/>
            <person name="Morgante M."/>
            <person name="Caboche M."/>
            <person name="Adam-Blondon A.-F."/>
            <person name="Weissenbach J."/>
            <person name="Quetier F."/>
            <person name="Wincker P."/>
        </authorList>
    </citation>
    <scope>NUCLEOTIDE SEQUENCE [LARGE SCALE GENOMIC DNA]</scope>
    <source>
        <strain evidence="2">cv. Pinot noir / PN40024</strain>
    </source>
</reference>
<name>E0CQ35_VITVI</name>
<sequence>MDLSVQVNRSNPTHFLKVEAAISKRFFFFFCLFFEQQKRVVLSLRGLETCVVKFLSKTIFQHSEGCFLRRL</sequence>
<proteinExistence type="predicted"/>
<dbReference type="Proteomes" id="UP000009183">
    <property type="component" value="Chromosome 18"/>
</dbReference>
<protein>
    <submittedName>
        <fullName evidence="1">Uncharacterized protein</fullName>
    </submittedName>
</protein>
<dbReference type="PaxDb" id="29760-VIT_18s0001g12330.t01"/>
<dbReference type="AlphaFoldDB" id="E0CQ35"/>
<evidence type="ECO:0000313" key="1">
    <source>
        <dbReference type="EMBL" id="CBI19681.3"/>
    </source>
</evidence>
<dbReference type="EMBL" id="FN595227">
    <property type="protein sequence ID" value="CBI19681.3"/>
    <property type="molecule type" value="Genomic_DNA"/>
</dbReference>
<keyword evidence="2" id="KW-1185">Reference proteome</keyword>
<dbReference type="HOGENOM" id="CLU_2745239_0_0_1"/>
<accession>E0CQ35</accession>
<dbReference type="InParanoid" id="E0CQ35"/>
<gene>
    <name evidence="1" type="ordered locus">VIT_18s0001g12330</name>
</gene>
<evidence type="ECO:0000313" key="2">
    <source>
        <dbReference type="Proteomes" id="UP000009183"/>
    </source>
</evidence>
<organism evidence="1 2">
    <name type="scientific">Vitis vinifera</name>
    <name type="common">Grape</name>
    <dbReference type="NCBI Taxonomy" id="29760"/>
    <lineage>
        <taxon>Eukaryota</taxon>
        <taxon>Viridiplantae</taxon>
        <taxon>Streptophyta</taxon>
        <taxon>Embryophyta</taxon>
        <taxon>Tracheophyta</taxon>
        <taxon>Spermatophyta</taxon>
        <taxon>Magnoliopsida</taxon>
        <taxon>eudicotyledons</taxon>
        <taxon>Gunneridae</taxon>
        <taxon>Pentapetalae</taxon>
        <taxon>rosids</taxon>
        <taxon>Vitales</taxon>
        <taxon>Vitaceae</taxon>
        <taxon>Viteae</taxon>
        <taxon>Vitis</taxon>
    </lineage>
</organism>